<dbReference type="InterPro" id="IPR006674">
    <property type="entry name" value="HD_domain"/>
</dbReference>
<reference evidence="6" key="4">
    <citation type="submission" date="2016-11" db="EMBL/GenBank/DDBJ databases">
        <authorList>
            <person name="Jaros S."/>
            <person name="Januszkiewicz K."/>
            <person name="Wedrychowicz H."/>
        </authorList>
    </citation>
    <scope>NUCLEOTIDE SEQUENCE [LARGE SCALE GENOMIC DNA]</scope>
    <source>
        <strain evidence="6">DSM 1682</strain>
    </source>
</reference>
<reference evidence="4" key="3">
    <citation type="submission" date="2016-11" db="EMBL/GenBank/DDBJ databases">
        <authorList>
            <person name="Varghese N."/>
            <person name="Submissions S."/>
        </authorList>
    </citation>
    <scope>NUCLEOTIDE SEQUENCE</scope>
    <source>
        <strain evidence="4">DSM 1682</strain>
    </source>
</reference>
<evidence type="ECO:0000313" key="4">
    <source>
        <dbReference type="EMBL" id="SHE86726.1"/>
    </source>
</evidence>
<dbReference type="SMART" id="SM00471">
    <property type="entry name" value="HDc"/>
    <property type="match status" value="1"/>
</dbReference>
<dbReference type="InterPro" id="IPR050798">
    <property type="entry name" value="YhaM_exoribonuc/phosphodiest"/>
</dbReference>
<keyword evidence="5" id="KW-1185">Reference proteome</keyword>
<dbReference type="SUPFAM" id="SSF109604">
    <property type="entry name" value="HD-domain/PDEase-like"/>
    <property type="match status" value="1"/>
</dbReference>
<proteinExistence type="predicted"/>
<dbReference type="InterPro" id="IPR004365">
    <property type="entry name" value="NA-bd_OB_tRNA"/>
</dbReference>
<dbReference type="EMBL" id="FQUA01000009">
    <property type="protein sequence ID" value="SHE86726.1"/>
    <property type="molecule type" value="Genomic_DNA"/>
</dbReference>
<dbReference type="Gene3D" id="2.40.50.140">
    <property type="entry name" value="Nucleic acid-binding proteins"/>
    <property type="match status" value="1"/>
</dbReference>
<dbReference type="RefSeq" id="WP_066051068.1">
    <property type="nucleotide sequence ID" value="NZ_CP014223.1"/>
</dbReference>
<dbReference type="GO" id="GO:0016787">
    <property type="term" value="F:hydrolase activity"/>
    <property type="evidence" value="ECO:0007669"/>
    <property type="project" value="UniProtKB-KW"/>
</dbReference>
<dbReference type="Proteomes" id="UP000068026">
    <property type="component" value="Chromosome"/>
</dbReference>
<dbReference type="GO" id="GO:0031125">
    <property type="term" value="P:rRNA 3'-end processing"/>
    <property type="evidence" value="ECO:0007669"/>
    <property type="project" value="TreeGrafter"/>
</dbReference>
<dbReference type="PANTHER" id="PTHR37294:SF1">
    <property type="entry name" value="3'-5' EXORIBONUCLEASE YHAM"/>
    <property type="match status" value="1"/>
</dbReference>
<evidence type="ECO:0000313" key="6">
    <source>
        <dbReference type="Proteomes" id="UP000184204"/>
    </source>
</evidence>
<dbReference type="Gene3D" id="1.10.3210.10">
    <property type="entry name" value="Hypothetical protein af1432"/>
    <property type="match status" value="1"/>
</dbReference>
<name>A0A0X8VCM7_ANAPI</name>
<dbReference type="GO" id="GO:0003676">
    <property type="term" value="F:nucleic acid binding"/>
    <property type="evidence" value="ECO:0007669"/>
    <property type="project" value="InterPro"/>
</dbReference>
<accession>A0A0X8VCM7</accession>
<dbReference type="InterPro" id="IPR012340">
    <property type="entry name" value="NA-bd_OB-fold"/>
</dbReference>
<dbReference type="Pfam" id="PF01966">
    <property type="entry name" value="HD"/>
    <property type="match status" value="1"/>
</dbReference>
<dbReference type="Proteomes" id="UP000184204">
    <property type="component" value="Unassembled WGS sequence"/>
</dbReference>
<gene>
    <name evidence="3" type="primary">yhaM</name>
    <name evidence="3" type="ORF">CPRO_20070</name>
    <name evidence="4" type="ORF">SAMN02745151_02028</name>
</gene>
<protein>
    <submittedName>
        <fullName evidence="3 4">3'-5' exoribonuclease</fullName>
        <ecNumber evidence="3">3.1.-.-</ecNumber>
    </submittedName>
</protein>
<dbReference type="OrthoDB" id="9778453at2"/>
<dbReference type="PANTHER" id="PTHR37294">
    <property type="entry name" value="3'-5' EXORIBONUCLEASE YHAM"/>
    <property type="match status" value="1"/>
</dbReference>
<dbReference type="AlphaFoldDB" id="A0A0X8VCM7"/>
<evidence type="ECO:0000313" key="3">
    <source>
        <dbReference type="EMBL" id="AMJ41589.1"/>
    </source>
</evidence>
<dbReference type="Pfam" id="PF01336">
    <property type="entry name" value="tRNA_anti-codon"/>
    <property type="match status" value="1"/>
</dbReference>
<evidence type="ECO:0000256" key="1">
    <source>
        <dbReference type="ARBA" id="ARBA00022801"/>
    </source>
</evidence>
<reference evidence="5" key="2">
    <citation type="submission" date="2016-01" db="EMBL/GenBank/DDBJ databases">
        <authorList>
            <person name="Poehlein A."/>
            <person name="Schlien K."/>
            <person name="Gottschalk G."/>
            <person name="Buckel W."/>
            <person name="Daniel R."/>
        </authorList>
    </citation>
    <scope>NUCLEOTIDE SEQUENCE [LARGE SCALE GENOMIC DNA]</scope>
    <source>
        <strain evidence="5">X2</strain>
    </source>
</reference>
<dbReference type="KEGG" id="cpro:CPRO_20070"/>
<dbReference type="EC" id="3.1.-.-" evidence="3"/>
<reference evidence="3 5" key="1">
    <citation type="journal article" date="2016" name="Genome Announc.">
        <title>Complete Genome Sequence of the Amino Acid-Fermenting Clostridium propionicum X2 (DSM 1682).</title>
        <authorList>
            <person name="Poehlein A."/>
            <person name="Schlien K."/>
            <person name="Chowdhury N.P."/>
            <person name="Gottschalk G."/>
            <person name="Buckel W."/>
            <person name="Daniel R."/>
        </authorList>
    </citation>
    <scope>NUCLEOTIDE SEQUENCE [LARGE SCALE GENOMIC DNA]</scope>
    <source>
        <strain evidence="3 5">X2</strain>
    </source>
</reference>
<organism evidence="4 6">
    <name type="scientific">Anaerotignum propionicum DSM 1682</name>
    <dbReference type="NCBI Taxonomy" id="991789"/>
    <lineage>
        <taxon>Bacteria</taxon>
        <taxon>Bacillati</taxon>
        <taxon>Bacillota</taxon>
        <taxon>Clostridia</taxon>
        <taxon>Lachnospirales</taxon>
        <taxon>Anaerotignaceae</taxon>
        <taxon>Anaerotignum</taxon>
    </lineage>
</organism>
<dbReference type="EMBL" id="CP014223">
    <property type="protein sequence ID" value="AMJ41589.1"/>
    <property type="molecule type" value="Genomic_DNA"/>
</dbReference>
<sequence>MRYINELREGESIVEHYLCKSRQSLKSKNGKTYLSLKLQDKTGMVDAKVWDMNKDIQSFAENDFIKIDGSVTVFNNDLQINIKRIRRSMEGEYDPVDFIPSTDKNIDEMFQQLLDYIKTIESPYIKEMLEEIFLRHPLISKEFKFHSAAKSMHHSFRGGLVEHTLSVTQICDFMSGRYQFVNRDILIASAMLHDAAKIMELSDFPENDYTDDGQLLGHIFLGAELIKDTAAKINGFPKQLESLLKHCILSHHGELEYGSPKVPETIEAFILHCADNMDAKTKMIEEMLAADNTQGNWAGFNRMLQRNIRRSDYK</sequence>
<dbReference type="CDD" id="cd04492">
    <property type="entry name" value="YhaM_OBF_like"/>
    <property type="match status" value="1"/>
</dbReference>
<dbReference type="SUPFAM" id="SSF50249">
    <property type="entry name" value="Nucleic acid-binding proteins"/>
    <property type="match status" value="1"/>
</dbReference>
<evidence type="ECO:0000313" key="5">
    <source>
        <dbReference type="Proteomes" id="UP000068026"/>
    </source>
</evidence>
<dbReference type="InterPro" id="IPR003607">
    <property type="entry name" value="HD/PDEase_dom"/>
</dbReference>
<feature type="domain" description="HD/PDEase" evidence="2">
    <location>
        <begin position="156"/>
        <end position="289"/>
    </location>
</feature>
<keyword evidence="1 3" id="KW-0378">Hydrolase</keyword>
<evidence type="ECO:0000259" key="2">
    <source>
        <dbReference type="SMART" id="SM00471"/>
    </source>
</evidence>
<dbReference type="CDD" id="cd00077">
    <property type="entry name" value="HDc"/>
    <property type="match status" value="1"/>
</dbReference>